<dbReference type="AlphaFoldDB" id="A0A0H2YQE5"/>
<feature type="chain" id="PRO_5038566216" description="adenosylhomocysteine nucleosidase" evidence="6">
    <location>
        <begin position="24"/>
        <end position="266"/>
    </location>
</feature>
<dbReference type="PaxDb" id="195103-CPF_1305"/>
<dbReference type="GO" id="GO:0008930">
    <property type="term" value="F:methylthioadenosine nucleosidase activity"/>
    <property type="evidence" value="ECO:0007669"/>
    <property type="project" value="InterPro"/>
</dbReference>
<evidence type="ECO:0000313" key="9">
    <source>
        <dbReference type="Proteomes" id="UP000001823"/>
    </source>
</evidence>
<dbReference type="NCBIfam" id="NF004079">
    <property type="entry name" value="PRK05584.1"/>
    <property type="match status" value="1"/>
</dbReference>
<evidence type="ECO:0000256" key="3">
    <source>
        <dbReference type="ARBA" id="ARBA00022605"/>
    </source>
</evidence>
<dbReference type="Proteomes" id="UP000001823">
    <property type="component" value="Chromosome"/>
</dbReference>
<dbReference type="RefSeq" id="WP_003458557.1">
    <property type="nucleotide sequence ID" value="NC_008261.1"/>
</dbReference>
<dbReference type="GO" id="GO:0005829">
    <property type="term" value="C:cytosol"/>
    <property type="evidence" value="ECO:0007669"/>
    <property type="project" value="TreeGrafter"/>
</dbReference>
<dbReference type="GO" id="GO:0019509">
    <property type="term" value="P:L-methionine salvage from methylthioadenosine"/>
    <property type="evidence" value="ECO:0007669"/>
    <property type="project" value="UniProtKB-UniPathway"/>
</dbReference>
<dbReference type="PROSITE" id="PS51257">
    <property type="entry name" value="PROKAR_LIPOPROTEIN"/>
    <property type="match status" value="1"/>
</dbReference>
<dbReference type="InterPro" id="IPR000845">
    <property type="entry name" value="Nucleoside_phosphorylase_d"/>
</dbReference>
<keyword evidence="6" id="KW-0732">Signal</keyword>
<evidence type="ECO:0000256" key="5">
    <source>
        <dbReference type="ARBA" id="ARBA00023167"/>
    </source>
</evidence>
<dbReference type="STRING" id="195103.CPF_1305"/>
<keyword evidence="5" id="KW-0486">Methionine biosynthesis</keyword>
<evidence type="ECO:0000256" key="2">
    <source>
        <dbReference type="ARBA" id="ARBA00011974"/>
    </source>
</evidence>
<keyword evidence="4 8" id="KW-0378">Hydrolase</keyword>
<organism evidence="8 9">
    <name type="scientific">Clostridium perfringens (strain ATCC 13124 / DSM 756 / JCM 1290 / NCIMB 6125 / NCTC 8237 / Type A)</name>
    <dbReference type="NCBI Taxonomy" id="195103"/>
    <lineage>
        <taxon>Bacteria</taxon>
        <taxon>Bacillati</taxon>
        <taxon>Bacillota</taxon>
        <taxon>Clostridia</taxon>
        <taxon>Eubacteriales</taxon>
        <taxon>Clostridiaceae</taxon>
        <taxon>Clostridium</taxon>
    </lineage>
</organism>
<dbReference type="Pfam" id="PF01048">
    <property type="entry name" value="PNP_UDP_1"/>
    <property type="match status" value="1"/>
</dbReference>
<dbReference type="GO" id="GO:0008782">
    <property type="term" value="F:adenosylhomocysteine nucleosidase activity"/>
    <property type="evidence" value="ECO:0007669"/>
    <property type="project" value="UniProtKB-EC"/>
</dbReference>
<dbReference type="HOGENOM" id="CLU_031248_2_0_9"/>
<feature type="signal peptide" evidence="6">
    <location>
        <begin position="1"/>
        <end position="23"/>
    </location>
</feature>
<dbReference type="EC" id="3.2.2.9" evidence="2"/>
<dbReference type="UniPathway" id="UPA00904">
    <property type="reaction ID" value="UER00871"/>
</dbReference>
<feature type="domain" description="Nucleoside phosphorylase" evidence="7">
    <location>
        <begin position="38"/>
        <end position="263"/>
    </location>
</feature>
<protein>
    <recommendedName>
        <fullName evidence="2">adenosylhomocysteine nucleosidase</fullName>
        <ecNumber evidence="2">3.2.2.9</ecNumber>
    </recommendedName>
</protein>
<dbReference type="PANTHER" id="PTHR46832:SF1">
    <property type="entry name" value="5'-METHYLTHIOADENOSINE_S-ADENOSYLHOMOCYSTEINE NUCLEOSIDASE"/>
    <property type="match status" value="1"/>
</dbReference>
<dbReference type="Gene3D" id="3.40.50.1580">
    <property type="entry name" value="Nucleoside phosphorylase domain"/>
    <property type="match status" value="1"/>
</dbReference>
<sequence>MNILKKTTSVLLAILITSFSLIACESKKNVEASKEENTIGIIGAMNEELEVLLKDMKNQKEVKRNDLTFYEGDLWGQHVVAVVSGVGKVNAASCTQILASEFNVKSLINIGVAGGVSKDIYPGDIVIGDTYVQHDVDASVFGDKIGQIPRMDVYDFKADEKLLNLAKEAAKNVPEVKTYVGRIVSGDQFIADSNKVKVLDEEFNAKAVEMESAAIAQVAYLNKIPFVIIRSISDNANNGAHMDYKEFIPVGVKNSTSILKSMFENM</sequence>
<dbReference type="KEGG" id="cpf:CPF_1305"/>
<evidence type="ECO:0000256" key="4">
    <source>
        <dbReference type="ARBA" id="ARBA00022801"/>
    </source>
</evidence>
<dbReference type="eggNOG" id="COG0775">
    <property type="taxonomic scope" value="Bacteria"/>
</dbReference>
<name>A0A0H2YQE5_CLOP1</name>
<dbReference type="InterPro" id="IPR010049">
    <property type="entry name" value="MTA_SAH_Nsdase"/>
</dbReference>
<reference evidence="8 9" key="1">
    <citation type="journal article" date="2006" name="Genome Res.">
        <title>Skewed genomic variability in strains of the toxigenic bacterial pathogen, Clostridium perfringens.</title>
        <authorList>
            <person name="Myers G.S."/>
            <person name="Rasko D.A."/>
            <person name="Cheung J.K."/>
            <person name="Ravel J."/>
            <person name="Seshadri R."/>
            <person name="Deboy R.T."/>
            <person name="Ren Q."/>
            <person name="Varga J."/>
            <person name="Awad M.M."/>
            <person name="Brinkac L.M."/>
            <person name="Daugherty S.C."/>
            <person name="Haft D.H."/>
            <person name="Dodson R.J."/>
            <person name="Madupu R."/>
            <person name="Nelson W.C."/>
            <person name="Rosovitz M.J."/>
            <person name="Sullivan S.A."/>
            <person name="Khouri H."/>
            <person name="Dimitrov G.I."/>
            <person name="Watkins K.L."/>
            <person name="Mulligan S."/>
            <person name="Benton J."/>
            <person name="Radune D."/>
            <person name="Fisher D.J."/>
            <person name="Atkins H.S."/>
            <person name="Hiscox T."/>
            <person name="Jost B.H."/>
            <person name="Billington S.J."/>
            <person name="Songer J.G."/>
            <person name="McClane B.A."/>
            <person name="Titball R.W."/>
            <person name="Rood J.I."/>
            <person name="Melville S.B."/>
            <person name="Paulsen I.T."/>
        </authorList>
    </citation>
    <scope>NUCLEOTIDE SEQUENCE [LARGE SCALE GENOMIC DNA]</scope>
    <source>
        <strain evidence="9">ATCC 13124 / DSM 756 / JCM 1290 / NCIMB 6125 / NCTC 8237 / S 107 / Type A</strain>
    </source>
</reference>
<keyword evidence="9" id="KW-1185">Reference proteome</keyword>
<dbReference type="PANTHER" id="PTHR46832">
    <property type="entry name" value="5'-METHYLTHIOADENOSINE/S-ADENOSYLHOMOCYSTEINE NUCLEOSIDASE"/>
    <property type="match status" value="1"/>
</dbReference>
<proteinExistence type="predicted"/>
<gene>
    <name evidence="8" type="primary">mtnN</name>
    <name evidence="8" type="ordered locus">CPF_1305</name>
</gene>
<dbReference type="NCBIfam" id="TIGR01704">
    <property type="entry name" value="MTA_SAH-Nsdase"/>
    <property type="match status" value="1"/>
</dbReference>
<dbReference type="EMBL" id="CP000246">
    <property type="protein sequence ID" value="ABG83057.1"/>
    <property type="molecule type" value="Genomic_DNA"/>
</dbReference>
<evidence type="ECO:0000256" key="6">
    <source>
        <dbReference type="SAM" id="SignalP"/>
    </source>
</evidence>
<dbReference type="GO" id="GO:0009164">
    <property type="term" value="P:nucleoside catabolic process"/>
    <property type="evidence" value="ECO:0007669"/>
    <property type="project" value="InterPro"/>
</dbReference>
<evidence type="ECO:0000259" key="7">
    <source>
        <dbReference type="Pfam" id="PF01048"/>
    </source>
</evidence>
<evidence type="ECO:0000313" key="8">
    <source>
        <dbReference type="EMBL" id="ABG83057.1"/>
    </source>
</evidence>
<comment type="pathway">
    <text evidence="1">Amino-acid biosynthesis; L-methionine biosynthesis via salvage pathway; S-methyl-5-thio-alpha-D-ribose 1-phosphate from S-methyl-5'-thioadenosine (hydrolase route): step 1/2.</text>
</comment>
<dbReference type="CDD" id="cd09008">
    <property type="entry name" value="MTAN"/>
    <property type="match status" value="1"/>
</dbReference>
<dbReference type="InterPro" id="IPR035994">
    <property type="entry name" value="Nucleoside_phosphorylase_sf"/>
</dbReference>
<keyword evidence="8" id="KW-0326">Glycosidase</keyword>
<accession>A0A0H2YQE5</accession>
<dbReference type="GO" id="GO:0019284">
    <property type="term" value="P:L-methionine salvage from S-adenosylmethionine"/>
    <property type="evidence" value="ECO:0007669"/>
    <property type="project" value="TreeGrafter"/>
</dbReference>
<keyword evidence="3" id="KW-0028">Amino-acid biosynthesis</keyword>
<evidence type="ECO:0000256" key="1">
    <source>
        <dbReference type="ARBA" id="ARBA00004945"/>
    </source>
</evidence>
<dbReference type="SUPFAM" id="SSF53167">
    <property type="entry name" value="Purine and uridine phosphorylases"/>
    <property type="match status" value="1"/>
</dbReference>